<dbReference type="OrthoDB" id="5089539at2759"/>
<keyword evidence="4" id="KW-1185">Reference proteome</keyword>
<dbReference type="AlphaFoldDB" id="A0A9P9R7Q3"/>
<keyword evidence="1" id="KW-0175">Coiled coil</keyword>
<comment type="caution">
    <text evidence="3">The sequence shown here is derived from an EMBL/GenBank/DDBJ whole genome shotgun (WGS) entry which is preliminary data.</text>
</comment>
<feature type="compositionally biased region" description="Polar residues" evidence="2">
    <location>
        <begin position="194"/>
        <end position="214"/>
    </location>
</feature>
<organism evidence="3 4">
    <name type="scientific">Fusarium solani</name>
    <name type="common">Filamentous fungus</name>
    <dbReference type="NCBI Taxonomy" id="169388"/>
    <lineage>
        <taxon>Eukaryota</taxon>
        <taxon>Fungi</taxon>
        <taxon>Dikarya</taxon>
        <taxon>Ascomycota</taxon>
        <taxon>Pezizomycotina</taxon>
        <taxon>Sordariomycetes</taxon>
        <taxon>Hypocreomycetidae</taxon>
        <taxon>Hypocreales</taxon>
        <taxon>Nectriaceae</taxon>
        <taxon>Fusarium</taxon>
        <taxon>Fusarium solani species complex</taxon>
    </lineage>
</organism>
<feature type="region of interest" description="Disordered" evidence="2">
    <location>
        <begin position="473"/>
        <end position="494"/>
    </location>
</feature>
<evidence type="ECO:0000313" key="3">
    <source>
        <dbReference type="EMBL" id="KAH7268195.1"/>
    </source>
</evidence>
<dbReference type="EMBL" id="JAGTJS010000005">
    <property type="protein sequence ID" value="KAH7268195.1"/>
    <property type="molecule type" value="Genomic_DNA"/>
</dbReference>
<dbReference type="Proteomes" id="UP000736672">
    <property type="component" value="Unassembled WGS sequence"/>
</dbReference>
<feature type="compositionally biased region" description="Basic and acidic residues" evidence="2">
    <location>
        <begin position="473"/>
        <end position="483"/>
    </location>
</feature>
<protein>
    <submittedName>
        <fullName evidence="3">Uncharacterized protein</fullName>
    </submittedName>
</protein>
<feature type="compositionally biased region" description="Basic and acidic residues" evidence="2">
    <location>
        <begin position="159"/>
        <end position="177"/>
    </location>
</feature>
<feature type="compositionally biased region" description="Acidic residues" evidence="2">
    <location>
        <begin position="138"/>
        <end position="158"/>
    </location>
</feature>
<evidence type="ECO:0000256" key="2">
    <source>
        <dbReference type="SAM" id="MobiDB-lite"/>
    </source>
</evidence>
<name>A0A9P9R7Q3_FUSSL</name>
<evidence type="ECO:0000313" key="4">
    <source>
        <dbReference type="Proteomes" id="UP000736672"/>
    </source>
</evidence>
<feature type="region of interest" description="Disordered" evidence="2">
    <location>
        <begin position="119"/>
        <end position="214"/>
    </location>
</feature>
<accession>A0A9P9R7Q3</accession>
<sequence>MTDDEICEALGIQPSINDTGRRARAASHSRFIYSWTRQWPWQWAGDFPPERWTANMVQNLARVYRHYARGARWWRSGHTLEDIKIYVQRQVNLRGRNAPLKPNDINDALSFFGVTKRKDKPTAEDDLVRPCLGRFKEDDEDEKREEEDESDVDESIDEGEQHNRAGEMEDGSGKQDGDQTSTSPKATASPVPTPNSQSSVSVHQRLVRQTNSSPPEEVIALGQAELSPSDPPKKRARSEEAYLGPAIVTLDRPAKRRHLNIDKSNTDSNLSAPTVEDSAATMTKEEDLATLDAVVKRRLTESTLEYATLKKKVDSFQHDLKTRKASLEAGTIIASESQNEVATCEKVHNDVFNNLEKLRRTIEHYEVNKDLLETLDSETRIMIAKDHGRRLGEMKKELETAATHLQEARRKVEAEWEEVKQRIKEDEAKLVGMEAGLELAHTEHDRWRCMEHFAAMKADDLKKVMAGLEKEGLGLPKSHEKQSQPDSDEAPVQAEVDCRAGSSGWMGDWECIDFMLEFMFLLGHSL</sequence>
<proteinExistence type="predicted"/>
<feature type="coiled-coil region" evidence="1">
    <location>
        <begin position="348"/>
        <end position="429"/>
    </location>
</feature>
<reference evidence="3" key="1">
    <citation type="journal article" date="2021" name="Nat. Commun.">
        <title>Genetic determinants of endophytism in the Arabidopsis root mycobiome.</title>
        <authorList>
            <person name="Mesny F."/>
            <person name="Miyauchi S."/>
            <person name="Thiergart T."/>
            <person name="Pickel B."/>
            <person name="Atanasova L."/>
            <person name="Karlsson M."/>
            <person name="Huettel B."/>
            <person name="Barry K.W."/>
            <person name="Haridas S."/>
            <person name="Chen C."/>
            <person name="Bauer D."/>
            <person name="Andreopoulos W."/>
            <person name="Pangilinan J."/>
            <person name="LaButti K."/>
            <person name="Riley R."/>
            <person name="Lipzen A."/>
            <person name="Clum A."/>
            <person name="Drula E."/>
            <person name="Henrissat B."/>
            <person name="Kohler A."/>
            <person name="Grigoriev I.V."/>
            <person name="Martin F.M."/>
            <person name="Hacquard S."/>
        </authorList>
    </citation>
    <scope>NUCLEOTIDE SEQUENCE</scope>
    <source>
        <strain evidence="3">FSSC 5 MPI-SDFR-AT-0091</strain>
    </source>
</reference>
<gene>
    <name evidence="3" type="ORF">B0J15DRAFT_390242</name>
</gene>
<evidence type="ECO:0000256" key="1">
    <source>
        <dbReference type="SAM" id="Coils"/>
    </source>
</evidence>